<feature type="region of interest" description="Disordered" evidence="4">
    <location>
        <begin position="24"/>
        <end position="55"/>
    </location>
</feature>
<organism evidence="8">
    <name type="scientific">Plutella xylostella</name>
    <name type="common">Diamondback moth</name>
    <name type="synonym">Plutella maculipennis</name>
    <dbReference type="NCBI Taxonomy" id="51655"/>
    <lineage>
        <taxon>Eukaryota</taxon>
        <taxon>Metazoa</taxon>
        <taxon>Ecdysozoa</taxon>
        <taxon>Arthropoda</taxon>
        <taxon>Hexapoda</taxon>
        <taxon>Insecta</taxon>
        <taxon>Pterygota</taxon>
        <taxon>Neoptera</taxon>
        <taxon>Endopterygota</taxon>
        <taxon>Lepidoptera</taxon>
        <taxon>Glossata</taxon>
        <taxon>Ditrysia</taxon>
        <taxon>Yponomeutoidea</taxon>
        <taxon>Plutellidae</taxon>
        <taxon>Plutella</taxon>
    </lineage>
</organism>
<keyword evidence="5" id="KW-0812">Transmembrane</keyword>
<evidence type="ECO:0000256" key="3">
    <source>
        <dbReference type="ARBA" id="ARBA00023180"/>
    </source>
</evidence>
<feature type="chain" id="PRO_5012114868" evidence="6">
    <location>
        <begin position="19"/>
        <end position="1336"/>
    </location>
</feature>
<sequence>MLKTTVFCVLVCVNVATSQSNKDLYNGQFNEYNNRPYDKSRESSRLPSPGDTDYRTYVYNNRRYGTDPGRYNPYNPSINQPGGFPYNPINTNPLDEQFKYNTNRDPNNPDALFPGILGGWREDLQGRERRDSKQLKRDIFVNTNYGQVQGFKVYLYDNPEPSSGYRPWLTPVERIQGEVSVFLGIPYAQPPVLEGRFKPPRQHPGWQLLQAVDWGPACPQPVRFTGATKGIRDMDEDCLYLNIFSPSTEAGATAQKYAVMVYIHGGQFTSGASNLFPAHMMAAFYNVVVVSLNYRLGALGFLSTADENSPGNYGILDQAMALRWVYDNIEWFNGDRESITLFGPGAGAASAGLLAVAPQTRDIVTRIIAQSGSVLADWALIEDKYRVQNTSLVFGRLLGCPIDSSWKLLNCLRQGRSFYELGNAEFQRYERKVSKSRDAIGRRYDARPPFVYYGKMRYEYLRVVSFVHKCNMLIWMSYFISNKPQVGFLPWGPVLESNFTFPGDGWYAGWRSRDWRLLDQPPVQLFQRGQFNRALQYMTGVCAQDAAYYLYNNDSLAPTYEISEQWFDQKVAELVHRYNYTLNPRGVFEAIRYMYTYHPEPHNASAVRDQYVHLLSDFLYRAPTDKLVKLLLEQNVPVYMYVLNTTVEAFRWQPWRQYSHDTEKYFLTGAPFMDQFVPTYTWGVSVIYYVCGFPSHTISELVKLLLEQNVPVYMYVLNTTVEAFRWQPWRQYAHDTERYFLTGAPFMDQVQNASVFLRLLRFNDSGVKISMCIINFGQVYFLTGASFMDQQARQVASRTELVKLLLEQNVPVYMYVLNTTVEAFRWQPWRQYSHDTEKYFVRNELVKLLLEQNVPVYMYVLNNVHNFRWQPWRQYAHDTERYFLTGAPFMDQQARQVASRTEVVTLLLEQSVPVYMYVLNTTVEAFRWQPWRQYAHDTERYFLTGAPFMDQEFFPRKQRIERQAWTGNDRNMSHFFMKAYTDFARFGNPTRSQILGLHFEMAKAGQLRYLNLNTTYNSTIQLNYRQTELAFWNIYLPTVIGRLLPTYPPITEYWWEPKQPLQIAFWSVSSACLVLIVLLVVCCMLWRNAKRAIPPKWKLVPEIETDRYFNSDIFMVPELDEGGIDNARSRDNIYEYRDVPMKTPATPLSRARHIHSADLDEGGIDNARSRDNIYEYRDVPMKTPATPLSRVVIFTERHIHSAELDEGGIDNARSRDNIYEYRDVPMKTPATPLSRARDIFIVPELDEGGIDNARSRDNIYEYRDVPMKTPATPLSRTTSHPATLHSRPSSQASTGSAISLKEGVVSSSPNPRAPTPPAPRARSRTHMVQGVPQTTV</sequence>
<feature type="transmembrane region" description="Helical" evidence="5">
    <location>
        <begin position="1063"/>
        <end position="1086"/>
    </location>
</feature>
<dbReference type="InterPro" id="IPR051093">
    <property type="entry name" value="Neuroligin/BSAL"/>
</dbReference>
<keyword evidence="3" id="KW-0325">Glycoprotein</keyword>
<dbReference type="PANTHER" id="PTHR43903">
    <property type="entry name" value="NEUROLIGIN"/>
    <property type="match status" value="1"/>
</dbReference>
<feature type="compositionally biased region" description="Polar residues" evidence="4">
    <location>
        <begin position="1272"/>
        <end position="1297"/>
    </location>
</feature>
<proteinExistence type="evidence at transcript level"/>
<feature type="region of interest" description="Disordered" evidence="4">
    <location>
        <begin position="1261"/>
        <end position="1336"/>
    </location>
</feature>
<dbReference type="SUPFAM" id="SSF53474">
    <property type="entry name" value="alpha/beta-Hydrolases"/>
    <property type="match status" value="2"/>
</dbReference>
<evidence type="ECO:0000256" key="4">
    <source>
        <dbReference type="SAM" id="MobiDB-lite"/>
    </source>
</evidence>
<dbReference type="InterPro" id="IPR002018">
    <property type="entry name" value="CarbesteraseB"/>
</dbReference>
<keyword evidence="5" id="KW-1133">Transmembrane helix</keyword>
<dbReference type="InterPro" id="IPR019819">
    <property type="entry name" value="Carboxylesterase_B_CS"/>
</dbReference>
<dbReference type="PROSITE" id="PS00941">
    <property type="entry name" value="CARBOXYLESTERASE_B_2"/>
    <property type="match status" value="1"/>
</dbReference>
<protein>
    <submittedName>
        <fullName evidence="8">Carboxyl/cholinesterase-028b</fullName>
    </submittedName>
</protein>
<evidence type="ECO:0000313" key="8">
    <source>
        <dbReference type="EMBL" id="JAV02063.1"/>
    </source>
</evidence>
<name>A0A1L8D6I4_PLUXY</name>
<evidence type="ECO:0000259" key="7">
    <source>
        <dbReference type="Pfam" id="PF00135"/>
    </source>
</evidence>
<evidence type="ECO:0000256" key="6">
    <source>
        <dbReference type="SAM" id="SignalP"/>
    </source>
</evidence>
<evidence type="ECO:0000256" key="1">
    <source>
        <dbReference type="ARBA" id="ARBA00005964"/>
    </source>
</evidence>
<dbReference type="Pfam" id="PF00135">
    <property type="entry name" value="COesterase"/>
    <property type="match status" value="3"/>
</dbReference>
<reference evidence="8" key="1">
    <citation type="submission" date="2016-08" db="EMBL/GenBank/DDBJ databases">
        <title>Transcriptome of the diamond-back moth (Plutella xylostella).</title>
        <authorList>
            <person name="He P."/>
        </authorList>
    </citation>
    <scope>NUCLEOTIDE SEQUENCE</scope>
    <source>
        <strain evidence="8">Lab strain</strain>
        <tissue evidence="8">Multi</tissue>
    </source>
</reference>
<dbReference type="Gene3D" id="3.40.50.1820">
    <property type="entry name" value="alpha/beta hydrolase"/>
    <property type="match status" value="2"/>
</dbReference>
<feature type="domain" description="Carboxylesterase type B" evidence="7">
    <location>
        <begin position="481"/>
        <end position="676"/>
    </location>
</feature>
<comment type="similarity">
    <text evidence="1">Belongs to the type-B carboxylesterase/lipase family.</text>
</comment>
<feature type="signal peptide" evidence="6">
    <location>
        <begin position="1"/>
        <end position="18"/>
    </location>
</feature>
<feature type="domain" description="Carboxylesterase type B" evidence="7">
    <location>
        <begin position="902"/>
        <end position="1032"/>
    </location>
</feature>
<dbReference type="EMBL" id="GEYN01000066">
    <property type="protein sequence ID" value="JAV02063.1"/>
    <property type="molecule type" value="mRNA"/>
</dbReference>
<dbReference type="InterPro" id="IPR029058">
    <property type="entry name" value="AB_hydrolase_fold"/>
</dbReference>
<feature type="compositionally biased region" description="Polar residues" evidence="4">
    <location>
        <begin position="24"/>
        <end position="33"/>
    </location>
</feature>
<evidence type="ECO:0000256" key="5">
    <source>
        <dbReference type="SAM" id="Phobius"/>
    </source>
</evidence>
<feature type="domain" description="Carboxylesterase type B" evidence="7">
    <location>
        <begin position="176"/>
        <end position="415"/>
    </location>
</feature>
<accession>A0A1L8D6I4</accession>
<evidence type="ECO:0000256" key="2">
    <source>
        <dbReference type="ARBA" id="ARBA00022729"/>
    </source>
</evidence>
<keyword evidence="2 6" id="KW-0732">Signal</keyword>
<keyword evidence="5" id="KW-0472">Membrane</keyword>